<dbReference type="InterPro" id="IPR012337">
    <property type="entry name" value="RNaseH-like_sf"/>
</dbReference>
<dbReference type="OrthoDB" id="5161at2"/>
<reference evidence="2 3" key="1">
    <citation type="submission" date="2019-03" db="EMBL/GenBank/DDBJ databases">
        <title>Genomic Encyclopedia of Type Strains, Phase IV (KMG-IV): sequencing the most valuable type-strain genomes for metagenomic binning, comparative biology and taxonomic classification.</title>
        <authorList>
            <person name="Goeker M."/>
        </authorList>
    </citation>
    <scope>NUCLEOTIDE SEQUENCE [LARGE SCALE GENOMIC DNA]</scope>
    <source>
        <strain evidence="2 3">DSM 20467</strain>
    </source>
</reference>
<evidence type="ECO:0000313" key="2">
    <source>
        <dbReference type="EMBL" id="TCS80472.1"/>
    </source>
</evidence>
<gene>
    <name evidence="2" type="ORF">EDC37_10474</name>
</gene>
<dbReference type="SUPFAM" id="SSF53098">
    <property type="entry name" value="Ribonuclease H-like"/>
    <property type="match status" value="1"/>
</dbReference>
<proteinExistence type="predicted"/>
<dbReference type="InterPro" id="IPR037027">
    <property type="entry name" value="YqgF/RNaseH-like_dom_sf"/>
</dbReference>
<name>A0A4V2US84_9FIRM</name>
<evidence type="ECO:0000313" key="3">
    <source>
        <dbReference type="Proteomes" id="UP000295188"/>
    </source>
</evidence>
<dbReference type="AlphaFoldDB" id="A0A4V2US84"/>
<dbReference type="Gene3D" id="3.30.420.140">
    <property type="entry name" value="YqgF/RNase H-like domain"/>
    <property type="match status" value="1"/>
</dbReference>
<dbReference type="Proteomes" id="UP000295188">
    <property type="component" value="Unassembled WGS sequence"/>
</dbReference>
<organism evidence="2 3">
    <name type="scientific">Pectinatus cerevisiiphilus</name>
    <dbReference type="NCBI Taxonomy" id="86956"/>
    <lineage>
        <taxon>Bacteria</taxon>
        <taxon>Bacillati</taxon>
        <taxon>Bacillota</taxon>
        <taxon>Negativicutes</taxon>
        <taxon>Selenomonadales</taxon>
        <taxon>Selenomonadaceae</taxon>
        <taxon>Pectinatus</taxon>
    </lineage>
</organism>
<accession>A0A4V2US84</accession>
<feature type="domain" description="YqgF/RNase H-like" evidence="1">
    <location>
        <begin position="6"/>
        <end position="92"/>
    </location>
</feature>
<dbReference type="InterPro" id="IPR006641">
    <property type="entry name" value="YqgF/RNaseH-like_dom"/>
</dbReference>
<sequence length="139" mass="15489">MDIKQKCIIAVDPGREKCGVAVLALDKAMLFHKTVTTKSLPAVLQKLERVYAVQTFVIGSGTTSKDKKKLIEETFPTIQLAVIDEYRTTDAARKRYWQENPPKGIKKFLPLGMLVPPVPVDDFAAVIIGERYLDAGKDK</sequence>
<dbReference type="EMBL" id="SMAA01000004">
    <property type="protein sequence ID" value="TCS80472.1"/>
    <property type="molecule type" value="Genomic_DNA"/>
</dbReference>
<dbReference type="GO" id="GO:0006139">
    <property type="term" value="P:nucleobase-containing compound metabolic process"/>
    <property type="evidence" value="ECO:0007669"/>
    <property type="project" value="InterPro"/>
</dbReference>
<dbReference type="SMART" id="SM00732">
    <property type="entry name" value="YqgFc"/>
    <property type="match status" value="1"/>
</dbReference>
<keyword evidence="3" id="KW-1185">Reference proteome</keyword>
<comment type="caution">
    <text evidence="2">The sequence shown here is derived from an EMBL/GenBank/DDBJ whole genome shotgun (WGS) entry which is preliminary data.</text>
</comment>
<protein>
    <submittedName>
        <fullName evidence="2">RNase H-fold protein (Predicted Holliday junction resolvase)</fullName>
    </submittedName>
</protein>
<dbReference type="RefSeq" id="WP_132548168.1">
    <property type="nucleotide sequence ID" value="NZ_SMAA01000004.1"/>
</dbReference>
<evidence type="ECO:0000259" key="1">
    <source>
        <dbReference type="SMART" id="SM00732"/>
    </source>
</evidence>